<dbReference type="GO" id="GO:0043005">
    <property type="term" value="C:neuron projection"/>
    <property type="evidence" value="ECO:0007669"/>
    <property type="project" value="TreeGrafter"/>
</dbReference>
<evidence type="ECO:0000256" key="1">
    <source>
        <dbReference type="ARBA" id="ARBA00004236"/>
    </source>
</evidence>
<feature type="compositionally biased region" description="Basic and acidic residues" evidence="9">
    <location>
        <begin position="403"/>
        <end position="417"/>
    </location>
</feature>
<reference evidence="12" key="1">
    <citation type="submission" date="2025-08" db="UniProtKB">
        <authorList>
            <consortium name="RefSeq"/>
        </authorList>
    </citation>
    <scope>IDENTIFICATION</scope>
    <source>
        <tissue evidence="12">Thorax and Abdomen</tissue>
    </source>
</reference>
<keyword evidence="3" id="KW-0732">Signal</keyword>
<keyword evidence="2" id="KW-1003">Cell membrane</keyword>
<feature type="region of interest" description="Disordered" evidence="9">
    <location>
        <begin position="345"/>
        <end position="437"/>
    </location>
</feature>
<feature type="domain" description="Ig-like" evidence="10">
    <location>
        <begin position="154"/>
        <end position="244"/>
    </location>
</feature>
<dbReference type="Proteomes" id="UP000829291">
    <property type="component" value="Chromosome 4"/>
</dbReference>
<keyword evidence="6" id="KW-1015">Disulfide bond</keyword>
<keyword evidence="4" id="KW-0677">Repeat</keyword>
<dbReference type="Pfam" id="PF13927">
    <property type="entry name" value="Ig_3"/>
    <property type="match status" value="2"/>
</dbReference>
<keyword evidence="5" id="KW-0472">Membrane</keyword>
<dbReference type="SMART" id="SM00409">
    <property type="entry name" value="IG"/>
    <property type="match status" value="3"/>
</dbReference>
<keyword evidence="8" id="KW-0393">Immunoglobulin domain</keyword>
<dbReference type="InterPro" id="IPR036179">
    <property type="entry name" value="Ig-like_dom_sf"/>
</dbReference>
<evidence type="ECO:0000259" key="10">
    <source>
        <dbReference type="PROSITE" id="PS50835"/>
    </source>
</evidence>
<evidence type="ECO:0000256" key="8">
    <source>
        <dbReference type="ARBA" id="ARBA00023319"/>
    </source>
</evidence>
<dbReference type="KEGG" id="nlo:107221592"/>
<dbReference type="PANTHER" id="PTHR12231">
    <property type="entry name" value="CTX-RELATED TYPE I TRANSMEMBRANE PROTEIN"/>
    <property type="match status" value="1"/>
</dbReference>
<accession>A0A6J0BQJ1</accession>
<proteinExistence type="predicted"/>
<dbReference type="SMART" id="SM00408">
    <property type="entry name" value="IGc2"/>
    <property type="match status" value="3"/>
</dbReference>
<organism evidence="12">
    <name type="scientific">Neodiprion lecontei</name>
    <name type="common">Redheaded pine sawfly</name>
    <dbReference type="NCBI Taxonomy" id="441921"/>
    <lineage>
        <taxon>Eukaryota</taxon>
        <taxon>Metazoa</taxon>
        <taxon>Ecdysozoa</taxon>
        <taxon>Arthropoda</taxon>
        <taxon>Hexapoda</taxon>
        <taxon>Insecta</taxon>
        <taxon>Pterygota</taxon>
        <taxon>Neoptera</taxon>
        <taxon>Endopterygota</taxon>
        <taxon>Hymenoptera</taxon>
        <taxon>Tenthredinoidea</taxon>
        <taxon>Diprionidae</taxon>
        <taxon>Diprioninae</taxon>
        <taxon>Neodiprion</taxon>
    </lineage>
</organism>
<dbReference type="RefSeq" id="XP_015516123.1">
    <property type="nucleotide sequence ID" value="XM_015660637.2"/>
</dbReference>
<gene>
    <name evidence="12" type="primary">LOC107221592</name>
</gene>
<dbReference type="PROSITE" id="PS50835">
    <property type="entry name" value="IG_LIKE"/>
    <property type="match status" value="3"/>
</dbReference>
<dbReference type="Gene3D" id="2.60.40.10">
    <property type="entry name" value="Immunoglobulins"/>
    <property type="match status" value="3"/>
</dbReference>
<evidence type="ECO:0000256" key="9">
    <source>
        <dbReference type="SAM" id="MobiDB-lite"/>
    </source>
</evidence>
<feature type="domain" description="Ig-like" evidence="10">
    <location>
        <begin position="250"/>
        <end position="344"/>
    </location>
</feature>
<dbReference type="OrthoDB" id="10012075at2759"/>
<dbReference type="FunFam" id="2.60.40.10:FF:000328">
    <property type="entry name" value="CLUMA_CG000981, isoform A"/>
    <property type="match status" value="1"/>
</dbReference>
<dbReference type="FunFam" id="2.60.40.10:FF:000376">
    <property type="entry name" value="CLUMA_CG000981, isoform A"/>
    <property type="match status" value="1"/>
</dbReference>
<evidence type="ECO:0000256" key="4">
    <source>
        <dbReference type="ARBA" id="ARBA00022737"/>
    </source>
</evidence>
<dbReference type="InterPro" id="IPR051170">
    <property type="entry name" value="Neural/epithelial_adhesion"/>
</dbReference>
<evidence type="ECO:0000313" key="11">
    <source>
        <dbReference type="Proteomes" id="UP000829291"/>
    </source>
</evidence>
<dbReference type="PANTHER" id="PTHR12231:SF272">
    <property type="entry name" value="DPR-INTERACTING PROTEIN THETA"/>
    <property type="match status" value="1"/>
</dbReference>
<evidence type="ECO:0000256" key="5">
    <source>
        <dbReference type="ARBA" id="ARBA00023136"/>
    </source>
</evidence>
<evidence type="ECO:0000256" key="7">
    <source>
        <dbReference type="ARBA" id="ARBA00023180"/>
    </source>
</evidence>
<dbReference type="InterPro" id="IPR007110">
    <property type="entry name" value="Ig-like_dom"/>
</dbReference>
<evidence type="ECO:0000256" key="6">
    <source>
        <dbReference type="ARBA" id="ARBA00023157"/>
    </source>
</evidence>
<dbReference type="AlphaFoldDB" id="A0A6J0BQJ1"/>
<dbReference type="InterPro" id="IPR003598">
    <property type="entry name" value="Ig_sub2"/>
</dbReference>
<dbReference type="FunCoup" id="A0A6J0BQJ1">
    <property type="interactions" value="275"/>
</dbReference>
<dbReference type="GO" id="GO:0005886">
    <property type="term" value="C:plasma membrane"/>
    <property type="evidence" value="ECO:0007669"/>
    <property type="project" value="UniProtKB-SubCell"/>
</dbReference>
<feature type="domain" description="Ig-like" evidence="10">
    <location>
        <begin position="52"/>
        <end position="144"/>
    </location>
</feature>
<feature type="compositionally biased region" description="Low complexity" evidence="9">
    <location>
        <begin position="347"/>
        <end position="362"/>
    </location>
</feature>
<dbReference type="InterPro" id="IPR013098">
    <property type="entry name" value="Ig_I-set"/>
</dbReference>
<dbReference type="GeneID" id="107221592"/>
<comment type="subcellular location">
    <subcellularLocation>
        <location evidence="1">Cell membrane</location>
    </subcellularLocation>
</comment>
<dbReference type="SUPFAM" id="SSF48726">
    <property type="entry name" value="Immunoglobulin"/>
    <property type="match status" value="3"/>
</dbReference>
<keyword evidence="11" id="KW-1185">Reference proteome</keyword>
<name>A0A6J0BQJ1_NEOLC</name>
<dbReference type="InParanoid" id="A0A6J0BQJ1"/>
<keyword evidence="7" id="KW-0325">Glycoprotein</keyword>
<dbReference type="InterPro" id="IPR003599">
    <property type="entry name" value="Ig_sub"/>
</dbReference>
<dbReference type="InterPro" id="IPR013783">
    <property type="entry name" value="Ig-like_fold"/>
</dbReference>
<protein>
    <submittedName>
        <fullName evidence="12">Lachesin isoform X1</fullName>
    </submittedName>
</protein>
<evidence type="ECO:0000313" key="12">
    <source>
        <dbReference type="RefSeq" id="XP_015516123.1"/>
    </source>
</evidence>
<dbReference type="Pfam" id="PF07679">
    <property type="entry name" value="I-set"/>
    <property type="match status" value="1"/>
</dbReference>
<sequence>MLGHKCPYTAATCNKKIAGKRGRDYLLRVVIVVLVTGSSFAQSSSSPSPEGPTFDVPISNVTVPVGREAVLACVVGNLSTYKVAWLRVDTQTILTITNHVITKNYRIAITVNDHRTWRLHIRDVRESDRGFYMCQINTDPMKYQTGFLDIVVPPDIEDYPTSTDMVVREGSNVTLRCSATGSPKPNITWRREDGSLIQLMGQGREVASVEGPFYNITRVNRLHMGAYLCIASNGVPPSVSKRISLIVHFPPMISVPNQLVGARQGQEMTLECTSEAYPKSINYWTRENGEIITKGDKYEPVLHDKEYKVTMKLTIKSVSVNDYGSYKCISKNSLGDTDGSIKLYEIPNPTTPKQKSTTTPIPVVSKAVEKKQRTRQKTRPSPEISRPNEITGEIIDPSQPAANKDRDIRLRDRHEDSGGGGSEGSAPRDENTAQSMSSRSAAILGTVETLQAVVVLAMMSAVMT</sequence>
<evidence type="ECO:0000256" key="3">
    <source>
        <dbReference type="ARBA" id="ARBA00022729"/>
    </source>
</evidence>
<evidence type="ECO:0000256" key="2">
    <source>
        <dbReference type="ARBA" id="ARBA00022475"/>
    </source>
</evidence>